<accession>A0A9B0T6W1</accession>
<dbReference type="GeneID" id="102842154"/>
<dbReference type="Proteomes" id="UP000504623">
    <property type="component" value="Unplaced"/>
</dbReference>
<dbReference type="OrthoDB" id="9727301at2759"/>
<evidence type="ECO:0000256" key="1">
    <source>
        <dbReference type="ARBA" id="ARBA00009974"/>
    </source>
</evidence>
<dbReference type="PANTHER" id="PTHR14508:SF2">
    <property type="entry name" value="SNRPN UPSTREAM READING FRAME PROTEIN-RELATED"/>
    <property type="match status" value="1"/>
</dbReference>
<reference evidence="3" key="1">
    <citation type="submission" date="2025-08" db="UniProtKB">
        <authorList>
            <consortium name="RefSeq"/>
        </authorList>
    </citation>
    <scope>IDENTIFICATION</scope>
    <source>
        <tissue evidence="3">Spleen</tissue>
    </source>
</reference>
<dbReference type="Pfam" id="PF07192">
    <property type="entry name" value="SNURF"/>
    <property type="match status" value="1"/>
</dbReference>
<protein>
    <submittedName>
        <fullName evidence="3">Uncharacterized protein LOC102842154</fullName>
    </submittedName>
</protein>
<name>A0A9B0T6W1_CHRAS</name>
<keyword evidence="2" id="KW-1185">Reference proteome</keyword>
<evidence type="ECO:0000313" key="2">
    <source>
        <dbReference type="Proteomes" id="UP000504623"/>
    </source>
</evidence>
<dbReference type="GO" id="GO:0016607">
    <property type="term" value="C:nuclear speck"/>
    <property type="evidence" value="ECO:0007669"/>
    <property type="project" value="TreeGrafter"/>
</dbReference>
<sequence length="245" mass="26771">MERARSAVGGCLQPAGAPVTSLPQILKSAGIENASPGAFCFGEEYGTPLAVRSLHSILSVSYRDTPVLASPPHGFRSQVQLRLAFVPPGRCHGCAEGGGRMARVKRWPRWIEDQTECWWRERQRGDDAPKDGGCCSGAGLRRRRAAGNSPSSPCSSAGQGQTSAAFACLKFRSPFFKAPQGSLHLRRTTEQHVPEVEVQVKRRRSASLSIQECQLYPRRSQQQVPVVDFQAELRQAFLSETPRGG</sequence>
<proteinExistence type="inferred from homology"/>
<comment type="similarity">
    <text evidence="1">Belongs to the SNURF family.</text>
</comment>
<dbReference type="PANTHER" id="PTHR14508">
    <property type="entry name" value="SNRPN UPSTREAM READING FRAME PROTEIN, SNURF"/>
    <property type="match status" value="1"/>
</dbReference>
<organism evidence="2 3">
    <name type="scientific">Chrysochloris asiatica</name>
    <name type="common">Cape golden mole</name>
    <dbReference type="NCBI Taxonomy" id="185453"/>
    <lineage>
        <taxon>Eukaryota</taxon>
        <taxon>Metazoa</taxon>
        <taxon>Chordata</taxon>
        <taxon>Craniata</taxon>
        <taxon>Vertebrata</taxon>
        <taxon>Euteleostomi</taxon>
        <taxon>Mammalia</taxon>
        <taxon>Eutheria</taxon>
        <taxon>Afrotheria</taxon>
        <taxon>Chrysochloridae</taxon>
        <taxon>Chrysochlorinae</taxon>
        <taxon>Chrysochloris</taxon>
    </lineage>
</organism>
<dbReference type="InterPro" id="IPR009847">
    <property type="entry name" value="SNURF"/>
</dbReference>
<dbReference type="AlphaFoldDB" id="A0A9B0T6W1"/>
<dbReference type="RefSeq" id="XP_006832312.1">
    <property type="nucleotide sequence ID" value="XM_006832249.1"/>
</dbReference>
<evidence type="ECO:0000313" key="3">
    <source>
        <dbReference type="RefSeq" id="XP_006832312.1"/>
    </source>
</evidence>
<gene>
    <name evidence="3" type="primary">LOC102842154</name>
</gene>